<keyword evidence="7" id="KW-1185">Reference proteome</keyword>
<evidence type="ECO:0000256" key="4">
    <source>
        <dbReference type="ARBA" id="ARBA00023136"/>
    </source>
</evidence>
<sequence>MSEFDKTVEYIRQKLNPIRDIVVRMHSILIWEKSYHAPCIIMFITFIFMCLWLIEVPIISKICFMGIIATLIDYFLPFINEIFSLPKWNDSSEKLFNNECHLIAKTWLNVKEFYQLVCSWKYSKTKLYYSTLLTVLMVIAWIGTQIHNLLLLYLSTMFIVLYPGLSHYNMIEDFFLTIQQWLQSLFSKHQPSTTTQSKKIK</sequence>
<feature type="transmembrane region" description="Helical" evidence="5">
    <location>
        <begin position="150"/>
        <end position="168"/>
    </location>
</feature>
<dbReference type="Proteomes" id="UP000515146">
    <property type="component" value="Unplaced"/>
</dbReference>
<dbReference type="GO" id="GO:0005783">
    <property type="term" value="C:endoplasmic reticulum"/>
    <property type="evidence" value="ECO:0007669"/>
    <property type="project" value="UniProtKB-ARBA"/>
</dbReference>
<accession>A0A6P6YHM8</accession>
<dbReference type="Pfam" id="PF24456">
    <property type="entry name" value="RHD_RETREG1-3"/>
    <property type="match status" value="1"/>
</dbReference>
<reference evidence="8" key="1">
    <citation type="submission" date="2025-08" db="UniProtKB">
        <authorList>
            <consortium name="RefSeq"/>
        </authorList>
    </citation>
    <scope>IDENTIFICATION</scope>
    <source>
        <strain evidence="8">Airmid</strain>
    </source>
</reference>
<protein>
    <submittedName>
        <fullName evidence="8">ARL-6-interacting protein 1 homolog</fullName>
    </submittedName>
</protein>
<gene>
    <name evidence="8" type="primary">LOC113798012</name>
</gene>
<evidence type="ECO:0000256" key="1">
    <source>
        <dbReference type="ARBA" id="ARBA00004141"/>
    </source>
</evidence>
<organism evidence="7 8">
    <name type="scientific">Dermatophagoides pteronyssinus</name>
    <name type="common">European house dust mite</name>
    <dbReference type="NCBI Taxonomy" id="6956"/>
    <lineage>
        <taxon>Eukaryota</taxon>
        <taxon>Metazoa</taxon>
        <taxon>Ecdysozoa</taxon>
        <taxon>Arthropoda</taxon>
        <taxon>Chelicerata</taxon>
        <taxon>Arachnida</taxon>
        <taxon>Acari</taxon>
        <taxon>Acariformes</taxon>
        <taxon>Sarcoptiformes</taxon>
        <taxon>Astigmata</taxon>
        <taxon>Psoroptidia</taxon>
        <taxon>Analgoidea</taxon>
        <taxon>Pyroglyphidae</taxon>
        <taxon>Dermatophagoidinae</taxon>
        <taxon>Dermatophagoides</taxon>
    </lineage>
</organism>
<dbReference type="OrthoDB" id="6416122at2759"/>
<keyword evidence="4 5" id="KW-0472">Membrane</keyword>
<dbReference type="AlphaFoldDB" id="A0A6P6YHM8"/>
<proteinExistence type="predicted"/>
<dbReference type="RefSeq" id="XP_027204291.1">
    <property type="nucleotide sequence ID" value="XM_027348490.1"/>
</dbReference>
<dbReference type="OMA" id="LAFFMDF"/>
<evidence type="ECO:0000313" key="8">
    <source>
        <dbReference type="RefSeq" id="XP_027204291.1"/>
    </source>
</evidence>
<evidence type="ECO:0000313" key="7">
    <source>
        <dbReference type="Proteomes" id="UP000515146"/>
    </source>
</evidence>
<evidence type="ECO:0000256" key="2">
    <source>
        <dbReference type="ARBA" id="ARBA00022692"/>
    </source>
</evidence>
<dbReference type="CTD" id="23204"/>
<dbReference type="InterPro" id="IPR057282">
    <property type="entry name" value="RETREG1-3-like_RHD"/>
</dbReference>
<comment type="subcellular location">
    <subcellularLocation>
        <location evidence="1">Membrane</location>
        <topology evidence="1">Multi-pass membrane protein</topology>
    </subcellularLocation>
</comment>
<keyword evidence="3 5" id="KW-1133">Transmembrane helix</keyword>
<dbReference type="PANTHER" id="PTHR20952:SF0">
    <property type="entry name" value="ADP-RIBOSYLATION FACTOR-LIKE PROTEIN 6-INTERACTING PROTEIN 1"/>
    <property type="match status" value="1"/>
</dbReference>
<dbReference type="InParanoid" id="A0A6P6YHM8"/>
<dbReference type="KEGG" id="dpte:113798012"/>
<dbReference type="PANTHER" id="PTHR20952">
    <property type="entry name" value="ADP-RIBOSYLATION-LIKE FACTOR 6-INTERACTING PROTEIN"/>
    <property type="match status" value="1"/>
</dbReference>
<evidence type="ECO:0000256" key="3">
    <source>
        <dbReference type="ARBA" id="ARBA00022989"/>
    </source>
</evidence>
<feature type="transmembrane region" description="Helical" evidence="5">
    <location>
        <begin position="127"/>
        <end position="143"/>
    </location>
</feature>
<dbReference type="FunCoup" id="A0A6P6YHM8">
    <property type="interactions" value="819"/>
</dbReference>
<evidence type="ECO:0000259" key="6">
    <source>
        <dbReference type="Pfam" id="PF24456"/>
    </source>
</evidence>
<feature type="transmembrane region" description="Helical" evidence="5">
    <location>
        <begin position="35"/>
        <end position="54"/>
    </location>
</feature>
<evidence type="ECO:0000256" key="5">
    <source>
        <dbReference type="SAM" id="Phobius"/>
    </source>
</evidence>
<keyword evidence="2 5" id="KW-0812">Transmembrane</keyword>
<dbReference type="GO" id="GO:0016020">
    <property type="term" value="C:membrane"/>
    <property type="evidence" value="ECO:0007669"/>
    <property type="project" value="UniProtKB-SubCell"/>
</dbReference>
<feature type="transmembrane region" description="Helical" evidence="5">
    <location>
        <begin position="61"/>
        <end position="79"/>
    </location>
</feature>
<dbReference type="InterPro" id="IPR052114">
    <property type="entry name" value="ER_autophagy_membrane_reg"/>
</dbReference>
<name>A0A6P6YHM8_DERPT</name>
<feature type="domain" description="RETREG1-3/ARL6IP-like N-terminal reticulon-homology" evidence="6">
    <location>
        <begin position="17"/>
        <end position="185"/>
    </location>
</feature>
<dbReference type="GeneID" id="113798012"/>